<dbReference type="PANTHER" id="PTHR34824">
    <property type="entry name" value="HEAT-INDUCIBLE TRANSCRIPTION REPRESSOR HRCA"/>
    <property type="match status" value="1"/>
</dbReference>
<reference evidence="7 8" key="1">
    <citation type="journal article" date="2016" name="Nat. Commun.">
        <title>Thousands of microbial genomes shed light on interconnected biogeochemical processes in an aquifer system.</title>
        <authorList>
            <person name="Anantharaman K."/>
            <person name="Brown C.T."/>
            <person name="Hug L.A."/>
            <person name="Sharon I."/>
            <person name="Castelle C.J."/>
            <person name="Probst A.J."/>
            <person name="Thomas B.C."/>
            <person name="Singh A."/>
            <person name="Wilkins M.J."/>
            <person name="Karaoz U."/>
            <person name="Brodie E.L."/>
            <person name="Williams K.H."/>
            <person name="Hubbard S.S."/>
            <person name="Banfield J.F."/>
        </authorList>
    </citation>
    <scope>NUCLEOTIDE SEQUENCE [LARGE SCALE GENOMIC DNA]</scope>
</reference>
<feature type="domain" description="Heat-inducible transcription repressor HrcA C-terminal" evidence="5">
    <location>
        <begin position="80"/>
        <end position="220"/>
    </location>
</feature>
<keyword evidence="1" id="KW-0678">Repressor</keyword>
<sequence>MEDRKRALLSSIIKEHINNAEPVGSRLLVDKYGLGVSPATVRNDMMALEKEGFITHLHTSGGRIPTEKGWKYYLDNFVVNKEVSKREYDFLKLALADRTDISEEMTTKRLAKALAELSQEAVIVGFSPDDIYYTGISYLFSHPEFHEFNLISRMSEVIDHLDEVMHDLFPAVEDDVRVLVGEENPFGKQCGVMVVKYHAKNGEQQMVGILGPMRMDYESHMSRLQCVRTLLENTEHTP</sequence>
<dbReference type="STRING" id="1798543.A2898_02625"/>
<comment type="caution">
    <text evidence="7">The sequence shown here is derived from an EMBL/GenBank/DDBJ whole genome shotgun (WGS) entry which is preliminary data.</text>
</comment>
<evidence type="ECO:0000259" key="5">
    <source>
        <dbReference type="Pfam" id="PF01628"/>
    </source>
</evidence>
<accession>A0A1G2B2F7</accession>
<dbReference type="InterPro" id="IPR002571">
    <property type="entry name" value="HrcA"/>
</dbReference>
<evidence type="ECO:0000256" key="3">
    <source>
        <dbReference type="ARBA" id="ARBA00023016"/>
    </source>
</evidence>
<dbReference type="Pfam" id="PF01628">
    <property type="entry name" value="HrcA"/>
    <property type="match status" value="1"/>
</dbReference>
<evidence type="ECO:0000259" key="6">
    <source>
        <dbReference type="Pfam" id="PF08220"/>
    </source>
</evidence>
<proteinExistence type="predicted"/>
<dbReference type="AlphaFoldDB" id="A0A1G2B2F7"/>
<keyword evidence="2" id="KW-0805">Transcription regulation</keyword>
<evidence type="ECO:0008006" key="9">
    <source>
        <dbReference type="Google" id="ProtNLM"/>
    </source>
</evidence>
<evidence type="ECO:0000313" key="7">
    <source>
        <dbReference type="EMBL" id="OGY83145.1"/>
    </source>
</evidence>
<dbReference type="Proteomes" id="UP000179164">
    <property type="component" value="Unassembled WGS sequence"/>
</dbReference>
<dbReference type="InterPro" id="IPR029016">
    <property type="entry name" value="GAF-like_dom_sf"/>
</dbReference>
<dbReference type="Pfam" id="PF08220">
    <property type="entry name" value="HTH_DeoR"/>
    <property type="match status" value="1"/>
</dbReference>
<keyword evidence="3" id="KW-0346">Stress response</keyword>
<keyword evidence="4" id="KW-0804">Transcription</keyword>
<dbReference type="Gene3D" id="1.10.10.10">
    <property type="entry name" value="Winged helix-like DNA-binding domain superfamily/Winged helix DNA-binding domain"/>
    <property type="match status" value="1"/>
</dbReference>
<gene>
    <name evidence="7" type="ORF">A2898_02625</name>
</gene>
<protein>
    <recommendedName>
        <fullName evidence="9">Heat-inducible transcription repressor HrcA C-terminal domain-containing protein</fullName>
    </recommendedName>
</protein>
<dbReference type="GO" id="GO:0045892">
    <property type="term" value="P:negative regulation of DNA-templated transcription"/>
    <property type="evidence" value="ECO:0007669"/>
    <property type="project" value="TreeGrafter"/>
</dbReference>
<dbReference type="GO" id="GO:0003700">
    <property type="term" value="F:DNA-binding transcription factor activity"/>
    <property type="evidence" value="ECO:0007669"/>
    <property type="project" value="InterPro"/>
</dbReference>
<dbReference type="Gene3D" id="3.30.450.40">
    <property type="match status" value="1"/>
</dbReference>
<dbReference type="InterPro" id="IPR036390">
    <property type="entry name" value="WH_DNA-bd_sf"/>
</dbReference>
<evidence type="ECO:0000256" key="4">
    <source>
        <dbReference type="ARBA" id="ARBA00023163"/>
    </source>
</evidence>
<name>A0A1G2B2F7_9BACT</name>
<dbReference type="SUPFAM" id="SSF46785">
    <property type="entry name" value="Winged helix' DNA-binding domain"/>
    <property type="match status" value="1"/>
</dbReference>
<dbReference type="InterPro" id="IPR001034">
    <property type="entry name" value="DeoR_HTH"/>
</dbReference>
<dbReference type="PANTHER" id="PTHR34824:SF1">
    <property type="entry name" value="HEAT-INDUCIBLE TRANSCRIPTION REPRESSOR HRCA"/>
    <property type="match status" value="1"/>
</dbReference>
<evidence type="ECO:0000256" key="1">
    <source>
        <dbReference type="ARBA" id="ARBA00022491"/>
    </source>
</evidence>
<dbReference type="SUPFAM" id="SSF55781">
    <property type="entry name" value="GAF domain-like"/>
    <property type="match status" value="1"/>
</dbReference>
<feature type="domain" description="HTH deoR-type" evidence="6">
    <location>
        <begin position="34"/>
        <end position="58"/>
    </location>
</feature>
<dbReference type="InterPro" id="IPR021153">
    <property type="entry name" value="HrcA_C"/>
</dbReference>
<dbReference type="InterPro" id="IPR036388">
    <property type="entry name" value="WH-like_DNA-bd_sf"/>
</dbReference>
<dbReference type="EMBL" id="MHKE01000015">
    <property type="protein sequence ID" value="OGY83145.1"/>
    <property type="molecule type" value="Genomic_DNA"/>
</dbReference>
<evidence type="ECO:0000313" key="8">
    <source>
        <dbReference type="Proteomes" id="UP000179164"/>
    </source>
</evidence>
<dbReference type="GO" id="GO:0003677">
    <property type="term" value="F:DNA binding"/>
    <property type="evidence" value="ECO:0007669"/>
    <property type="project" value="InterPro"/>
</dbReference>
<evidence type="ECO:0000256" key="2">
    <source>
        <dbReference type="ARBA" id="ARBA00023015"/>
    </source>
</evidence>
<organism evidence="7 8">
    <name type="scientific">Candidatus Kerfeldbacteria bacterium RIFCSPLOWO2_01_FULL_48_11</name>
    <dbReference type="NCBI Taxonomy" id="1798543"/>
    <lineage>
        <taxon>Bacteria</taxon>
        <taxon>Candidatus Kerfeldiibacteriota</taxon>
    </lineage>
</organism>